<evidence type="ECO:0000313" key="4">
    <source>
        <dbReference type="Proteomes" id="UP000182253"/>
    </source>
</evidence>
<feature type="transmembrane region" description="Helical" evidence="2">
    <location>
        <begin position="53"/>
        <end position="73"/>
    </location>
</feature>
<keyword evidence="2" id="KW-1133">Transmembrane helix</keyword>
<dbReference type="AlphaFoldDB" id="A0A1F6UX95"/>
<protein>
    <submittedName>
        <fullName evidence="3">Uncharacterized protein</fullName>
    </submittedName>
</protein>
<feature type="region of interest" description="Disordered" evidence="1">
    <location>
        <begin position="1"/>
        <end position="47"/>
    </location>
</feature>
<sequence>MENKFETNSKEMEERQKIQEAVENYKKEKEEERERELERKQEKEKLQKKKEQILKIIAAIVAFIEMMLGQQIVLTGDLTLLAFIRNFTTEKPPRFVAEYDQLVYLTSELDNIEKQLKNL</sequence>
<comment type="caution">
    <text evidence="3">The sequence shown here is derived from an EMBL/GenBank/DDBJ whole genome shotgun (WGS) entry which is preliminary data.</text>
</comment>
<proteinExistence type="predicted"/>
<keyword evidence="2" id="KW-0472">Membrane</keyword>
<dbReference type="Proteomes" id="UP000182253">
    <property type="component" value="Unassembled WGS sequence"/>
</dbReference>
<evidence type="ECO:0000256" key="1">
    <source>
        <dbReference type="SAM" id="MobiDB-lite"/>
    </source>
</evidence>
<organism evidence="3 4">
    <name type="scientific">Candidatus Nomurabacteria bacterium RIFCSPHIGHO2_01_FULL_39_9</name>
    <dbReference type="NCBI Taxonomy" id="1801735"/>
    <lineage>
        <taxon>Bacteria</taxon>
        <taxon>Candidatus Nomuraibacteriota</taxon>
    </lineage>
</organism>
<gene>
    <name evidence="3" type="ORF">A2645_02000</name>
</gene>
<evidence type="ECO:0000256" key="2">
    <source>
        <dbReference type="SAM" id="Phobius"/>
    </source>
</evidence>
<name>A0A1F6UX95_9BACT</name>
<evidence type="ECO:0000313" key="3">
    <source>
        <dbReference type="EMBL" id="OGI61936.1"/>
    </source>
</evidence>
<reference evidence="3 4" key="1">
    <citation type="journal article" date="2016" name="Nat. Commun.">
        <title>Thousands of microbial genomes shed light on interconnected biogeochemical processes in an aquifer system.</title>
        <authorList>
            <person name="Anantharaman K."/>
            <person name="Brown C.T."/>
            <person name="Hug L.A."/>
            <person name="Sharon I."/>
            <person name="Castelle C.J."/>
            <person name="Probst A.J."/>
            <person name="Thomas B.C."/>
            <person name="Singh A."/>
            <person name="Wilkins M.J."/>
            <person name="Karaoz U."/>
            <person name="Brodie E.L."/>
            <person name="Williams K.H."/>
            <person name="Hubbard S.S."/>
            <person name="Banfield J.F."/>
        </authorList>
    </citation>
    <scope>NUCLEOTIDE SEQUENCE [LARGE SCALE GENOMIC DNA]</scope>
</reference>
<dbReference type="EMBL" id="MFTL01000006">
    <property type="protein sequence ID" value="OGI61936.1"/>
    <property type="molecule type" value="Genomic_DNA"/>
</dbReference>
<accession>A0A1F6UX95</accession>
<keyword evidence="2" id="KW-0812">Transmembrane</keyword>